<dbReference type="SUPFAM" id="SSF103473">
    <property type="entry name" value="MFS general substrate transporter"/>
    <property type="match status" value="1"/>
</dbReference>
<feature type="transmembrane region" description="Helical" evidence="5">
    <location>
        <begin position="246"/>
        <end position="266"/>
    </location>
</feature>
<protein>
    <submittedName>
        <fullName evidence="6">Proton-coupled folate transporter</fullName>
    </submittedName>
</protein>
<dbReference type="KEGG" id="pmac:106716795"/>
<name>A0A194QW49_PAPMA</name>
<evidence type="ECO:0000256" key="3">
    <source>
        <dbReference type="ARBA" id="ARBA00022989"/>
    </source>
</evidence>
<dbReference type="InterPro" id="IPR036259">
    <property type="entry name" value="MFS_trans_sf"/>
</dbReference>
<dbReference type="GO" id="GO:0016020">
    <property type="term" value="C:membrane"/>
    <property type="evidence" value="ECO:0007669"/>
    <property type="project" value="UniProtKB-SubCell"/>
</dbReference>
<feature type="transmembrane region" description="Helical" evidence="5">
    <location>
        <begin position="153"/>
        <end position="174"/>
    </location>
</feature>
<feature type="transmembrane region" description="Helical" evidence="5">
    <location>
        <begin position="219"/>
        <end position="240"/>
    </location>
</feature>
<keyword evidence="2 5" id="KW-0812">Transmembrane</keyword>
<feature type="transmembrane region" description="Helical" evidence="5">
    <location>
        <begin position="378"/>
        <end position="397"/>
    </location>
</feature>
<sequence>MQNKTISELELTENVNKDQGAYTNKKEDIDRKEEGQEQVSWLDRVKIILKFFTVEPFLLCYIMPNVISSLAVQKLNMEKACRSDLNYSEEICSLALSGEVSDNITAAALSGAQKMVADMTAWKQPLQSGIPAIVILFVGAWSDKTGNRKALMLCPIIGELVSAIGLLFATYFFLEWPLWATALIEALPSAFSGGLSIALMGSYSYIADVTTVESRTFRIGVVAVIVTLGIPLGSSISGVLTEAVGYYGIFGIGTLLYVLAFLQTYFRVHDVRRVEMEGTFKEKVIQFFHPKHVWDTISLLFTSARIQLIQIVLVICAHIVIIGPVYGESGVMFLYTLKKYNMTVVEFSLFMTYSILMGLGGTAVAVTVFSKYLKMHDALIGVIATICKVASSFVYSLAPTKAWFYSGPVFDFFGNSGTTAIRSLGTKVVDQDKVGKMCSLIGFVEAIVPVIYSPLYSKVYSATLDTFSGTFYLLGGFMTVPAFLIFIALYSIQRRQARDQVTDPNAKEMHAHDNAATVL</sequence>
<evidence type="ECO:0000256" key="4">
    <source>
        <dbReference type="ARBA" id="ARBA00023136"/>
    </source>
</evidence>
<dbReference type="Proteomes" id="UP000053240">
    <property type="component" value="Unassembled WGS sequence"/>
</dbReference>
<accession>A0A194QW49</accession>
<organism evidence="6 7">
    <name type="scientific">Papilio machaon</name>
    <name type="common">Old World swallowtail butterfly</name>
    <dbReference type="NCBI Taxonomy" id="76193"/>
    <lineage>
        <taxon>Eukaryota</taxon>
        <taxon>Metazoa</taxon>
        <taxon>Ecdysozoa</taxon>
        <taxon>Arthropoda</taxon>
        <taxon>Hexapoda</taxon>
        <taxon>Insecta</taxon>
        <taxon>Pterygota</taxon>
        <taxon>Neoptera</taxon>
        <taxon>Endopterygota</taxon>
        <taxon>Lepidoptera</taxon>
        <taxon>Glossata</taxon>
        <taxon>Ditrysia</taxon>
        <taxon>Papilionoidea</taxon>
        <taxon>Papilionidae</taxon>
        <taxon>Papilioninae</taxon>
        <taxon>Papilio</taxon>
    </lineage>
</organism>
<gene>
    <name evidence="6" type="ORF">RR48_13336</name>
</gene>
<evidence type="ECO:0000256" key="2">
    <source>
        <dbReference type="ARBA" id="ARBA00022692"/>
    </source>
</evidence>
<keyword evidence="4 5" id="KW-0472">Membrane</keyword>
<keyword evidence="3 5" id="KW-1133">Transmembrane helix</keyword>
<keyword evidence="7" id="KW-1185">Reference proteome</keyword>
<dbReference type="OrthoDB" id="3026777at2759"/>
<feature type="transmembrane region" description="Helical" evidence="5">
    <location>
        <begin position="469"/>
        <end position="490"/>
    </location>
</feature>
<dbReference type="PANTHER" id="PTHR23507:SF1">
    <property type="entry name" value="FI18259P1-RELATED"/>
    <property type="match status" value="1"/>
</dbReference>
<feature type="transmembrane region" description="Helical" evidence="5">
    <location>
        <begin position="347"/>
        <end position="369"/>
    </location>
</feature>
<dbReference type="GO" id="GO:0022857">
    <property type="term" value="F:transmembrane transporter activity"/>
    <property type="evidence" value="ECO:0007669"/>
    <property type="project" value="InterPro"/>
</dbReference>
<evidence type="ECO:0000313" key="6">
    <source>
        <dbReference type="EMBL" id="KPJ09702.1"/>
    </source>
</evidence>
<dbReference type="Gene3D" id="1.20.1250.20">
    <property type="entry name" value="MFS general substrate transporter like domains"/>
    <property type="match status" value="1"/>
</dbReference>
<feature type="transmembrane region" description="Helical" evidence="5">
    <location>
        <begin position="308"/>
        <end position="327"/>
    </location>
</feature>
<dbReference type="Pfam" id="PF07690">
    <property type="entry name" value="MFS_1"/>
    <property type="match status" value="1"/>
</dbReference>
<reference evidence="6 7" key="1">
    <citation type="journal article" date="2015" name="Nat. Commun.">
        <title>Outbred genome sequencing and CRISPR/Cas9 gene editing in butterflies.</title>
        <authorList>
            <person name="Li X."/>
            <person name="Fan D."/>
            <person name="Zhang W."/>
            <person name="Liu G."/>
            <person name="Zhang L."/>
            <person name="Zhao L."/>
            <person name="Fang X."/>
            <person name="Chen L."/>
            <person name="Dong Y."/>
            <person name="Chen Y."/>
            <person name="Ding Y."/>
            <person name="Zhao R."/>
            <person name="Feng M."/>
            <person name="Zhu Y."/>
            <person name="Feng Y."/>
            <person name="Jiang X."/>
            <person name="Zhu D."/>
            <person name="Xiang H."/>
            <person name="Feng X."/>
            <person name="Li S."/>
            <person name="Wang J."/>
            <person name="Zhang G."/>
            <person name="Kronforst M.R."/>
            <person name="Wang W."/>
        </authorList>
    </citation>
    <scope>NUCLEOTIDE SEQUENCE [LARGE SCALE GENOMIC DNA]</scope>
    <source>
        <strain evidence="6">Ya'a_city_454_Pm</strain>
        <tissue evidence="6">Whole body</tissue>
    </source>
</reference>
<evidence type="ECO:0000256" key="5">
    <source>
        <dbReference type="SAM" id="Phobius"/>
    </source>
</evidence>
<evidence type="ECO:0000313" key="7">
    <source>
        <dbReference type="Proteomes" id="UP000053240"/>
    </source>
</evidence>
<proteinExistence type="predicted"/>
<dbReference type="PANTHER" id="PTHR23507">
    <property type="entry name" value="ZGC:174356"/>
    <property type="match status" value="1"/>
</dbReference>
<dbReference type="AlphaFoldDB" id="A0A194QW49"/>
<dbReference type="InParanoid" id="A0A194QW49"/>
<comment type="subcellular location">
    <subcellularLocation>
        <location evidence="1">Membrane</location>
        <topology evidence="1">Multi-pass membrane protein</topology>
    </subcellularLocation>
</comment>
<dbReference type="InterPro" id="IPR011701">
    <property type="entry name" value="MFS"/>
</dbReference>
<evidence type="ECO:0000256" key="1">
    <source>
        <dbReference type="ARBA" id="ARBA00004141"/>
    </source>
</evidence>
<dbReference type="EMBL" id="KQ461073">
    <property type="protein sequence ID" value="KPJ09702.1"/>
    <property type="molecule type" value="Genomic_DNA"/>
</dbReference>
<feature type="transmembrane region" description="Helical" evidence="5">
    <location>
        <begin position="186"/>
        <end position="207"/>
    </location>
</feature>